<dbReference type="EMBL" id="ACJN02000003">
    <property type="protein sequence ID" value="EFI33644.1"/>
    <property type="molecule type" value="Genomic_DNA"/>
</dbReference>
<dbReference type="SUPFAM" id="SSF103039">
    <property type="entry name" value="CheC-like"/>
    <property type="match status" value="1"/>
</dbReference>
<dbReference type="PANTHER" id="PTHR39452:SF1">
    <property type="entry name" value="CHEY-P PHOSPHATASE CHEX"/>
    <property type="match status" value="1"/>
</dbReference>
<dbReference type="CDD" id="cd17906">
    <property type="entry name" value="CheX"/>
    <property type="match status" value="1"/>
</dbReference>
<dbReference type="AlphaFoldDB" id="D6SSH8"/>
<proteinExistence type="predicted"/>
<name>D6SSH8_9BACT</name>
<dbReference type="GO" id="GO:0006935">
    <property type="term" value="P:chemotaxis"/>
    <property type="evidence" value="ECO:0007669"/>
    <property type="project" value="UniProtKB-KW"/>
</dbReference>
<dbReference type="RefSeq" id="WP_008870993.1">
    <property type="nucleotide sequence ID" value="NZ_ACJN02000003.1"/>
</dbReference>
<dbReference type="InterPro" id="IPR028051">
    <property type="entry name" value="CheX-like_dom"/>
</dbReference>
<comment type="caution">
    <text evidence="3">The sequence shown here is derived from an EMBL/GenBank/DDBJ whole genome shotgun (WGS) entry which is preliminary data.</text>
</comment>
<evidence type="ECO:0000259" key="2">
    <source>
        <dbReference type="Pfam" id="PF13690"/>
    </source>
</evidence>
<dbReference type="PANTHER" id="PTHR39452">
    <property type="entry name" value="CHEY-P PHOSPHATASE CHEX"/>
    <property type="match status" value="1"/>
</dbReference>
<dbReference type="Gene3D" id="3.40.1550.10">
    <property type="entry name" value="CheC-like"/>
    <property type="match status" value="1"/>
</dbReference>
<accession>D6SSH8</accession>
<dbReference type="eggNOG" id="COG1406">
    <property type="taxonomic scope" value="Bacteria"/>
</dbReference>
<evidence type="ECO:0000313" key="3">
    <source>
        <dbReference type="EMBL" id="EFI33644.1"/>
    </source>
</evidence>
<feature type="domain" description="Chemotaxis phosphatase CheX-like" evidence="2">
    <location>
        <begin position="45"/>
        <end position="144"/>
    </location>
</feature>
<evidence type="ECO:0000256" key="1">
    <source>
        <dbReference type="ARBA" id="ARBA00022500"/>
    </source>
</evidence>
<protein>
    <submittedName>
        <fullName evidence="3">CheC domain protein</fullName>
    </submittedName>
</protein>
<sequence>MTEKVKKIIVIFAQAGINVLETMAMVKAGLGKAYIKKDQKAVGDVSGIIGFSSKSGSAKGSMSVTFSEASALGIVGSMLGEEYPEVNDEVKDAVGEMTNMICGQARKDLVEMDMIFEAGTPSVVTGKNHTIRHVSERAILAIPLDTSHGSLSIEVCIG</sequence>
<keyword evidence="1" id="KW-0145">Chemotaxis</keyword>
<organism evidence="3 4">
    <name type="scientific">Desulfonatronospira thiodismutans ASO3-1</name>
    <dbReference type="NCBI Taxonomy" id="555779"/>
    <lineage>
        <taxon>Bacteria</taxon>
        <taxon>Pseudomonadati</taxon>
        <taxon>Thermodesulfobacteriota</taxon>
        <taxon>Desulfovibrionia</taxon>
        <taxon>Desulfovibrionales</taxon>
        <taxon>Desulfonatronovibrionaceae</taxon>
        <taxon>Desulfonatronospira</taxon>
    </lineage>
</organism>
<dbReference type="Proteomes" id="UP000005496">
    <property type="component" value="Unassembled WGS sequence"/>
</dbReference>
<gene>
    <name evidence="3" type="ORF">Dthio_PD0979</name>
</gene>
<dbReference type="OrthoDB" id="9790435at2"/>
<evidence type="ECO:0000313" key="4">
    <source>
        <dbReference type="Proteomes" id="UP000005496"/>
    </source>
</evidence>
<dbReference type="Pfam" id="PF13690">
    <property type="entry name" value="CheX"/>
    <property type="match status" value="1"/>
</dbReference>
<reference evidence="3" key="1">
    <citation type="submission" date="2010-05" db="EMBL/GenBank/DDBJ databases">
        <title>The draft genome of Desulfonatronospira thiodismutans ASO3-1.</title>
        <authorList>
            <consortium name="US DOE Joint Genome Institute (JGI-PGF)"/>
            <person name="Lucas S."/>
            <person name="Copeland A."/>
            <person name="Lapidus A."/>
            <person name="Cheng J.-F."/>
            <person name="Bruce D."/>
            <person name="Goodwin L."/>
            <person name="Pitluck S."/>
            <person name="Chertkov O."/>
            <person name="Brettin T."/>
            <person name="Detter J.C."/>
            <person name="Han C."/>
            <person name="Land M.L."/>
            <person name="Hauser L."/>
            <person name="Kyrpides N."/>
            <person name="Mikhailova N."/>
            <person name="Muyzer G."/>
            <person name="Woyke T."/>
        </authorList>
    </citation>
    <scope>NUCLEOTIDE SEQUENCE [LARGE SCALE GENOMIC DNA]</scope>
    <source>
        <strain evidence="3">ASO3-1</strain>
    </source>
</reference>
<dbReference type="InterPro" id="IPR028976">
    <property type="entry name" value="CheC-like_sf"/>
</dbReference>
<keyword evidence="4" id="KW-1185">Reference proteome</keyword>
<dbReference type="InterPro" id="IPR038756">
    <property type="entry name" value="CheX-like"/>
</dbReference>